<dbReference type="Proteomes" id="UP000664534">
    <property type="component" value="Unassembled WGS sequence"/>
</dbReference>
<keyword evidence="3" id="KW-1185">Reference proteome</keyword>
<evidence type="ECO:0000313" key="2">
    <source>
        <dbReference type="EMBL" id="CAF9927065.1"/>
    </source>
</evidence>
<evidence type="ECO:0000313" key="3">
    <source>
        <dbReference type="Proteomes" id="UP000664534"/>
    </source>
</evidence>
<dbReference type="AlphaFoldDB" id="A0A8H3ITF8"/>
<reference evidence="2" key="1">
    <citation type="submission" date="2021-03" db="EMBL/GenBank/DDBJ databases">
        <authorList>
            <person name="Tagirdzhanova G."/>
        </authorList>
    </citation>
    <scope>NUCLEOTIDE SEQUENCE</scope>
</reference>
<sequence>MSLLRTIAIRAPRAPLATTNSVRVCFSTSPFAKKDSTAKETIESVNKSVGNAAVKGIEKGRKFRRYLTPTMFSDLAITAPSSETSHLHSAFTNANPPPLSTEKATENLKSTVGLNAQKAEGSAKEMAGEAKGKAEEVAGEAKGKTHEVAGQAKGKAEEVKGKM</sequence>
<proteinExistence type="predicted"/>
<comment type="caution">
    <text evidence="2">The sequence shown here is derived from an EMBL/GenBank/DDBJ whole genome shotgun (WGS) entry which is preliminary data.</text>
</comment>
<accession>A0A8H3ITF8</accession>
<name>A0A8H3ITF8_9LECA</name>
<dbReference type="EMBL" id="CAJPDT010000045">
    <property type="protein sequence ID" value="CAF9927065.1"/>
    <property type="molecule type" value="Genomic_DNA"/>
</dbReference>
<feature type="compositionally biased region" description="Basic and acidic residues" evidence="1">
    <location>
        <begin position="154"/>
        <end position="163"/>
    </location>
</feature>
<dbReference type="OrthoDB" id="4023585at2759"/>
<gene>
    <name evidence="2" type="ORF">IMSHALPRED_007112</name>
</gene>
<protein>
    <submittedName>
        <fullName evidence="2">Uncharacterized protein</fullName>
    </submittedName>
</protein>
<organism evidence="2 3">
    <name type="scientific">Imshaugia aleurites</name>
    <dbReference type="NCBI Taxonomy" id="172621"/>
    <lineage>
        <taxon>Eukaryota</taxon>
        <taxon>Fungi</taxon>
        <taxon>Dikarya</taxon>
        <taxon>Ascomycota</taxon>
        <taxon>Pezizomycotina</taxon>
        <taxon>Lecanoromycetes</taxon>
        <taxon>OSLEUM clade</taxon>
        <taxon>Lecanoromycetidae</taxon>
        <taxon>Lecanorales</taxon>
        <taxon>Lecanorineae</taxon>
        <taxon>Parmeliaceae</taxon>
        <taxon>Imshaugia</taxon>
    </lineage>
</organism>
<feature type="compositionally biased region" description="Basic and acidic residues" evidence="1">
    <location>
        <begin position="121"/>
        <end position="147"/>
    </location>
</feature>
<evidence type="ECO:0000256" key="1">
    <source>
        <dbReference type="SAM" id="MobiDB-lite"/>
    </source>
</evidence>
<feature type="region of interest" description="Disordered" evidence="1">
    <location>
        <begin position="118"/>
        <end position="163"/>
    </location>
</feature>